<feature type="transmembrane region" description="Helical" evidence="1">
    <location>
        <begin position="85"/>
        <end position="108"/>
    </location>
</feature>
<comment type="caution">
    <text evidence="2">The sequence shown here is derived from an EMBL/GenBank/DDBJ whole genome shotgun (WGS) entry which is preliminary data.</text>
</comment>
<evidence type="ECO:0000256" key="1">
    <source>
        <dbReference type="SAM" id="Phobius"/>
    </source>
</evidence>
<feature type="transmembrane region" description="Helical" evidence="1">
    <location>
        <begin position="21"/>
        <end position="43"/>
    </location>
</feature>
<dbReference type="GO" id="GO:1902604">
    <property type="term" value="P:p-aminobenzoyl-glutamate transmembrane transport"/>
    <property type="evidence" value="ECO:0007669"/>
    <property type="project" value="InterPro"/>
</dbReference>
<dbReference type="RefSeq" id="WP_115569668.1">
    <property type="nucleotide sequence ID" value="NZ_NXLV01000008.1"/>
</dbReference>
<feature type="transmembrane region" description="Helical" evidence="1">
    <location>
        <begin position="158"/>
        <end position="178"/>
    </location>
</feature>
<keyword evidence="1" id="KW-1133">Transmembrane helix</keyword>
<dbReference type="Proteomes" id="UP000257045">
    <property type="component" value="Unassembled WGS sequence"/>
</dbReference>
<dbReference type="GO" id="GO:0015558">
    <property type="term" value="F:secondary active p-aminobenzoyl-glutamate transmembrane transporter activity"/>
    <property type="evidence" value="ECO:0007669"/>
    <property type="project" value="InterPro"/>
</dbReference>
<dbReference type="Pfam" id="PF03806">
    <property type="entry name" value="ABG_transport"/>
    <property type="match status" value="1"/>
</dbReference>
<evidence type="ECO:0000313" key="2">
    <source>
        <dbReference type="EMBL" id="RDU70573.1"/>
    </source>
</evidence>
<feature type="transmembrane region" description="Helical" evidence="1">
    <location>
        <begin position="339"/>
        <end position="358"/>
    </location>
</feature>
<feature type="transmembrane region" description="Helical" evidence="1">
    <location>
        <begin position="120"/>
        <end position="146"/>
    </location>
</feature>
<gene>
    <name evidence="2" type="ORF">CQA58_05220</name>
</gene>
<dbReference type="PANTHER" id="PTHR30282">
    <property type="entry name" value="P-AMINOBENZOYL GLUTAMATE TRANSPORTER"/>
    <property type="match status" value="1"/>
</dbReference>
<feature type="transmembrane region" description="Helical" evidence="1">
    <location>
        <begin position="299"/>
        <end position="318"/>
    </location>
</feature>
<dbReference type="PANTHER" id="PTHR30282:SF0">
    <property type="entry name" value="P-AMINOBENZOYL-GLUTAMATE TRANSPORT PROTEIN"/>
    <property type="match status" value="1"/>
</dbReference>
<dbReference type="EMBL" id="NXLV01000008">
    <property type="protein sequence ID" value="RDU70573.1"/>
    <property type="molecule type" value="Genomic_DNA"/>
</dbReference>
<dbReference type="AlphaFoldDB" id="A0A3D8IZR0"/>
<feature type="transmembrane region" description="Helical" evidence="1">
    <location>
        <begin position="208"/>
        <end position="226"/>
    </location>
</feature>
<sequence>MKTKRFSFLDSLEKMGNLLPHPAILFVLLIAILMIASAIASHYGLSIDDPRKEGAKIAIVSLLSMKEFVRFATHTVSNFTTFPPLGTVLIAMLGVGIAEATGFLSTAIRALVLNSPKKLITLIVVFAGIMSNLASDVGYVVLVPLAAMIFHSLGRHPLAGIAAAFAGVSGGFSANLLIGTLDPIMSGITQEASRLIDPNYVVGVEANWYFMFVSTFLIAFLGYFVTEKIVEPRLGKYQGATDDAGKIKELTPLEKKSLLLAFLGLGVYLALVALCILPQDSLFRNAKTGSLIGSPFFKGIIFFVFFFFAIPGTIYGLSIKSIKTSTNVVEAMAGGMKTMAMYLVIIFFAAQFIKLFEWSNFGPYLAIQGANLLKSADLNPALLLICFVLISATINLMISSASAQWALIAPIFVPMLMLLGYAPEVIQAAYRIGDSTTNLITPLMAYLPVILAVAIRYQKDTKMGTMISMMFPYTVVFLIGWCALLYVWVFVLNLPVGPGSALEYVVKS</sequence>
<feature type="transmembrane region" description="Helical" evidence="1">
    <location>
        <begin position="405"/>
        <end position="423"/>
    </location>
</feature>
<proteinExistence type="predicted"/>
<dbReference type="InterPro" id="IPR004697">
    <property type="entry name" value="AbgT"/>
</dbReference>
<feature type="transmembrane region" description="Helical" evidence="1">
    <location>
        <begin position="439"/>
        <end position="457"/>
    </location>
</feature>
<keyword evidence="1" id="KW-0812">Transmembrane</keyword>
<keyword evidence="1" id="KW-0472">Membrane</keyword>
<feature type="transmembrane region" description="Helical" evidence="1">
    <location>
        <begin position="258"/>
        <end position="279"/>
    </location>
</feature>
<evidence type="ECO:0000313" key="3">
    <source>
        <dbReference type="Proteomes" id="UP000257045"/>
    </source>
</evidence>
<protein>
    <submittedName>
        <fullName evidence="2">Aminobenzoyl-glutamate transporter</fullName>
    </submittedName>
</protein>
<feature type="transmembrane region" description="Helical" evidence="1">
    <location>
        <begin position="469"/>
        <end position="491"/>
    </location>
</feature>
<organism evidence="2 3">
    <name type="scientific">Helicobacter brantae</name>
    <dbReference type="NCBI Taxonomy" id="375927"/>
    <lineage>
        <taxon>Bacteria</taxon>
        <taxon>Pseudomonadati</taxon>
        <taxon>Campylobacterota</taxon>
        <taxon>Epsilonproteobacteria</taxon>
        <taxon>Campylobacterales</taxon>
        <taxon>Helicobacteraceae</taxon>
        <taxon>Helicobacter</taxon>
    </lineage>
</organism>
<keyword evidence="3" id="KW-1185">Reference proteome</keyword>
<dbReference type="OrthoDB" id="3314392at2"/>
<reference evidence="2 3" key="1">
    <citation type="submission" date="2018-04" db="EMBL/GenBank/DDBJ databases">
        <title>Novel Campyloabacter and Helicobacter Species and Strains.</title>
        <authorList>
            <person name="Mannion A.J."/>
            <person name="Shen Z."/>
            <person name="Fox J.G."/>
        </authorList>
    </citation>
    <scope>NUCLEOTIDE SEQUENCE [LARGE SCALE GENOMIC DNA]</scope>
    <source>
        <strain evidence="2 3">MIT 04-9366</strain>
    </source>
</reference>
<accession>A0A3D8IZR0</accession>
<feature type="transmembrane region" description="Helical" evidence="1">
    <location>
        <begin position="378"/>
        <end position="398"/>
    </location>
</feature>
<name>A0A3D8IZR0_9HELI</name>